<protein>
    <submittedName>
        <fullName evidence="2">Uncharacterized protein</fullName>
    </submittedName>
</protein>
<evidence type="ECO:0000313" key="2">
    <source>
        <dbReference type="EMBL" id="CAK9052094.1"/>
    </source>
</evidence>
<reference evidence="2 3" key="1">
    <citation type="submission" date="2024-02" db="EMBL/GenBank/DDBJ databases">
        <authorList>
            <person name="Chen Y."/>
            <person name="Shah S."/>
            <person name="Dougan E. K."/>
            <person name="Thang M."/>
            <person name="Chan C."/>
        </authorList>
    </citation>
    <scope>NUCLEOTIDE SEQUENCE [LARGE SCALE GENOMIC DNA]</scope>
</reference>
<dbReference type="EMBL" id="CAXAMN010018224">
    <property type="protein sequence ID" value="CAK9052094.1"/>
    <property type="molecule type" value="Genomic_DNA"/>
</dbReference>
<dbReference type="Proteomes" id="UP001642484">
    <property type="component" value="Unassembled WGS sequence"/>
</dbReference>
<feature type="compositionally biased region" description="Acidic residues" evidence="1">
    <location>
        <begin position="139"/>
        <end position="154"/>
    </location>
</feature>
<accession>A0ABP0MKU4</accession>
<feature type="region of interest" description="Disordered" evidence="1">
    <location>
        <begin position="127"/>
        <end position="154"/>
    </location>
</feature>
<comment type="caution">
    <text evidence="2">The sequence shown here is derived from an EMBL/GenBank/DDBJ whole genome shotgun (WGS) entry which is preliminary data.</text>
</comment>
<organism evidence="2 3">
    <name type="scientific">Durusdinium trenchii</name>
    <dbReference type="NCBI Taxonomy" id="1381693"/>
    <lineage>
        <taxon>Eukaryota</taxon>
        <taxon>Sar</taxon>
        <taxon>Alveolata</taxon>
        <taxon>Dinophyceae</taxon>
        <taxon>Suessiales</taxon>
        <taxon>Symbiodiniaceae</taxon>
        <taxon>Durusdinium</taxon>
    </lineage>
</organism>
<proteinExistence type="predicted"/>
<keyword evidence="3" id="KW-1185">Reference proteome</keyword>
<gene>
    <name evidence="2" type="ORF">CCMP2556_LOCUS26328</name>
</gene>
<sequence>MNFCHARKAAETEVVPIPYFFGSSERAYAMRVKISGKTITRDALVNNRYVLTCVINHLGSRVSVDVLQLHIQSLYEHMKLEISSSIAHTQAWYLRRCLTEYNNIVRRPHLPRELAVRELMADTGVDLTTYGSPPRSEEDLQVVEEEDFQEDEEAESECEDCDDPCFSFIYINLWECVQGFDSRCSHILI</sequence>
<name>A0ABP0MKU4_9DINO</name>
<evidence type="ECO:0000313" key="3">
    <source>
        <dbReference type="Proteomes" id="UP001642484"/>
    </source>
</evidence>
<evidence type="ECO:0000256" key="1">
    <source>
        <dbReference type="SAM" id="MobiDB-lite"/>
    </source>
</evidence>